<protein>
    <recommendedName>
        <fullName evidence="4">Iron complex transport system substrate-binding protein</fullName>
    </recommendedName>
</protein>
<evidence type="ECO:0000313" key="2">
    <source>
        <dbReference type="EMBL" id="MED4681929.1"/>
    </source>
</evidence>
<name>A0ABU6PNC9_9BACI</name>
<evidence type="ECO:0008006" key="4">
    <source>
        <dbReference type="Google" id="ProtNLM"/>
    </source>
</evidence>
<evidence type="ECO:0000256" key="1">
    <source>
        <dbReference type="SAM" id="MobiDB-lite"/>
    </source>
</evidence>
<reference evidence="2 3" key="1">
    <citation type="submission" date="2023-03" db="EMBL/GenBank/DDBJ databases">
        <title>Bacillus Genome Sequencing.</title>
        <authorList>
            <person name="Dunlap C."/>
        </authorList>
    </citation>
    <scope>NUCLEOTIDE SEQUENCE [LARGE SCALE GENOMIC DNA]</scope>
    <source>
        <strain evidence="2 3">NRS-319</strain>
    </source>
</reference>
<feature type="compositionally biased region" description="Basic and acidic residues" evidence="1">
    <location>
        <begin position="26"/>
        <end position="49"/>
    </location>
</feature>
<gene>
    <name evidence="2" type="ORF">P9485_30050</name>
</gene>
<organism evidence="2 3">
    <name type="scientific">Bacillus nitratireducens</name>
    <dbReference type="NCBI Taxonomy" id="2026193"/>
    <lineage>
        <taxon>Bacteria</taxon>
        <taxon>Bacillati</taxon>
        <taxon>Bacillota</taxon>
        <taxon>Bacilli</taxon>
        <taxon>Bacillales</taxon>
        <taxon>Bacillaceae</taxon>
        <taxon>Bacillus</taxon>
        <taxon>Bacillus cereus group</taxon>
    </lineage>
</organism>
<comment type="caution">
    <text evidence="2">The sequence shown here is derived from an EMBL/GenBank/DDBJ whole genome shotgun (WGS) entry which is preliminary data.</text>
</comment>
<proteinExistence type="predicted"/>
<dbReference type="Proteomes" id="UP001336122">
    <property type="component" value="Unassembled WGS sequence"/>
</dbReference>
<feature type="region of interest" description="Disordered" evidence="1">
    <location>
        <begin position="23"/>
        <end position="49"/>
    </location>
</feature>
<dbReference type="EMBL" id="JARTIK010000062">
    <property type="protein sequence ID" value="MED4681929.1"/>
    <property type="molecule type" value="Genomic_DNA"/>
</dbReference>
<keyword evidence="3" id="KW-1185">Reference proteome</keyword>
<dbReference type="PROSITE" id="PS51257">
    <property type="entry name" value="PROKAR_LIPOPROTEIN"/>
    <property type="match status" value="1"/>
</dbReference>
<evidence type="ECO:0000313" key="3">
    <source>
        <dbReference type="Proteomes" id="UP001336122"/>
    </source>
</evidence>
<sequence>MYKKMGTLVITGALAISLAGCSDTEETAKKVSNDTKTEQTTEKKEEKKI</sequence>
<accession>A0ABU6PNC9</accession>